<evidence type="ECO:0000256" key="6">
    <source>
        <dbReference type="ARBA" id="ARBA00023180"/>
    </source>
</evidence>
<dbReference type="Proteomes" id="UP000515292">
    <property type="component" value="Chromosome"/>
</dbReference>
<dbReference type="InterPro" id="IPR008947">
    <property type="entry name" value="PLipase_C/P1_nuclease_dom_sf"/>
</dbReference>
<keyword evidence="9" id="KW-1185">Reference proteome</keyword>
<evidence type="ECO:0000256" key="2">
    <source>
        <dbReference type="ARBA" id="ARBA00022723"/>
    </source>
</evidence>
<evidence type="ECO:0000313" key="9">
    <source>
        <dbReference type="Proteomes" id="UP000515292"/>
    </source>
</evidence>
<gene>
    <name evidence="8" type="ORF">H3309_07520</name>
</gene>
<keyword evidence="2" id="KW-0479">Metal-binding</keyword>
<evidence type="ECO:0000256" key="5">
    <source>
        <dbReference type="ARBA" id="ARBA00023157"/>
    </source>
</evidence>
<dbReference type="EMBL" id="CP059851">
    <property type="protein sequence ID" value="QMW24291.1"/>
    <property type="molecule type" value="Genomic_DNA"/>
</dbReference>
<dbReference type="SUPFAM" id="SSF48537">
    <property type="entry name" value="Phospholipase C/P1 nuclease"/>
    <property type="match status" value="1"/>
</dbReference>
<keyword evidence="6" id="KW-0325">Glycoprotein</keyword>
<keyword evidence="4" id="KW-0378">Hydrolase</keyword>
<reference evidence="8 9" key="1">
    <citation type="submission" date="2020-07" db="EMBL/GenBank/DDBJ databases">
        <title>Complete genome sequence for Sandaracinobacter sp. M6.</title>
        <authorList>
            <person name="Tang Y."/>
            <person name="Liu Q."/>
            <person name="Guo Z."/>
            <person name="Lei P."/>
            <person name="Huang B."/>
        </authorList>
    </citation>
    <scope>NUCLEOTIDE SEQUENCE [LARGE SCALE GENOMIC DNA]</scope>
    <source>
        <strain evidence="8 9">M6</strain>
    </source>
</reference>
<protein>
    <submittedName>
        <fullName evidence="8">S1/P1 nuclease</fullName>
    </submittedName>
</protein>
<sequence>MLRSAPFVAPVAAMVALLTGSPAAAWSGMGHRVSGMIAERYLDSRARAGVKAILGVESAAEASTWADFMRSDPSEFWQKTASPWHYVTVPDGKTYAEVGAPPEGDSVTALQRFSATVRDRNAPLADRQLALRFIIHIVGDLHQPLHVGNGRDRGGNDVRVEFFRKPTNLHAVWDDDLVENEGLSFSEKAKWLSEKITPAQAKAWQTADPLVWIAESQALRDATYPPPMPNAAPGTVPNLRFDYVFQHQGTVNLRLSQAGVRIAAYLNQLFAR</sequence>
<dbReference type="KEGG" id="sand:H3309_07520"/>
<keyword evidence="1" id="KW-0540">Nuclease</keyword>
<dbReference type="GO" id="GO:0006308">
    <property type="term" value="P:DNA catabolic process"/>
    <property type="evidence" value="ECO:0007669"/>
    <property type="project" value="InterPro"/>
</dbReference>
<dbReference type="PANTHER" id="PTHR33146:SF26">
    <property type="entry name" value="ENDONUCLEASE 4"/>
    <property type="match status" value="1"/>
</dbReference>
<feature type="chain" id="PRO_5028820758" evidence="7">
    <location>
        <begin position="26"/>
        <end position="272"/>
    </location>
</feature>
<dbReference type="Gene3D" id="1.10.575.10">
    <property type="entry name" value="P1 Nuclease"/>
    <property type="match status" value="1"/>
</dbReference>
<dbReference type="PANTHER" id="PTHR33146">
    <property type="entry name" value="ENDONUCLEASE 4"/>
    <property type="match status" value="1"/>
</dbReference>
<name>A0A7G5ILP9_9SPHN</name>
<keyword evidence="7" id="KW-0732">Signal</keyword>
<keyword evidence="5" id="KW-1015">Disulfide bond</keyword>
<organism evidence="8 9">
    <name type="scientific">Sandaracinobacteroides saxicola</name>
    <dbReference type="NCBI Taxonomy" id="2759707"/>
    <lineage>
        <taxon>Bacteria</taxon>
        <taxon>Pseudomonadati</taxon>
        <taxon>Pseudomonadota</taxon>
        <taxon>Alphaproteobacteria</taxon>
        <taxon>Sphingomonadales</taxon>
        <taxon>Sphingosinicellaceae</taxon>
        <taxon>Sandaracinobacteroides</taxon>
    </lineage>
</organism>
<evidence type="ECO:0000256" key="3">
    <source>
        <dbReference type="ARBA" id="ARBA00022759"/>
    </source>
</evidence>
<proteinExistence type="predicted"/>
<dbReference type="GO" id="GO:0046872">
    <property type="term" value="F:metal ion binding"/>
    <property type="evidence" value="ECO:0007669"/>
    <property type="project" value="UniProtKB-KW"/>
</dbReference>
<dbReference type="GO" id="GO:0016788">
    <property type="term" value="F:hydrolase activity, acting on ester bonds"/>
    <property type="evidence" value="ECO:0007669"/>
    <property type="project" value="InterPro"/>
</dbReference>
<dbReference type="Pfam" id="PF02265">
    <property type="entry name" value="S1-P1_nuclease"/>
    <property type="match status" value="1"/>
</dbReference>
<evidence type="ECO:0000256" key="7">
    <source>
        <dbReference type="SAM" id="SignalP"/>
    </source>
</evidence>
<keyword evidence="3" id="KW-0255">Endonuclease</keyword>
<dbReference type="AlphaFoldDB" id="A0A7G5ILP9"/>
<dbReference type="CDD" id="cd11010">
    <property type="entry name" value="S1-P1_nuclease"/>
    <property type="match status" value="1"/>
</dbReference>
<dbReference type="GO" id="GO:0003676">
    <property type="term" value="F:nucleic acid binding"/>
    <property type="evidence" value="ECO:0007669"/>
    <property type="project" value="InterPro"/>
</dbReference>
<dbReference type="InterPro" id="IPR003154">
    <property type="entry name" value="S1/P1nuclease"/>
</dbReference>
<evidence type="ECO:0000256" key="1">
    <source>
        <dbReference type="ARBA" id="ARBA00022722"/>
    </source>
</evidence>
<dbReference type="GO" id="GO:0004519">
    <property type="term" value="F:endonuclease activity"/>
    <property type="evidence" value="ECO:0007669"/>
    <property type="project" value="UniProtKB-KW"/>
</dbReference>
<evidence type="ECO:0000256" key="4">
    <source>
        <dbReference type="ARBA" id="ARBA00022801"/>
    </source>
</evidence>
<evidence type="ECO:0000313" key="8">
    <source>
        <dbReference type="EMBL" id="QMW24291.1"/>
    </source>
</evidence>
<feature type="signal peptide" evidence="7">
    <location>
        <begin position="1"/>
        <end position="25"/>
    </location>
</feature>
<accession>A0A7G5ILP9</accession>